<dbReference type="Proteomes" id="UP000193689">
    <property type="component" value="Unassembled WGS sequence"/>
</dbReference>
<feature type="region of interest" description="Disordered" evidence="1">
    <location>
        <begin position="161"/>
        <end position="182"/>
    </location>
</feature>
<dbReference type="EMBL" id="MCFJ01000007">
    <property type="protein sequence ID" value="ORY64321.1"/>
    <property type="molecule type" value="Genomic_DNA"/>
</dbReference>
<reference evidence="2 3" key="1">
    <citation type="submission" date="2016-07" db="EMBL/GenBank/DDBJ databases">
        <title>Pervasive Adenine N6-methylation of Active Genes in Fungi.</title>
        <authorList>
            <consortium name="DOE Joint Genome Institute"/>
            <person name="Mondo S.J."/>
            <person name="Dannebaum R.O."/>
            <person name="Kuo R.C."/>
            <person name="Labutti K."/>
            <person name="Haridas S."/>
            <person name="Kuo A."/>
            <person name="Salamov A."/>
            <person name="Ahrendt S.R."/>
            <person name="Lipzen A."/>
            <person name="Sullivan W."/>
            <person name="Andreopoulos W.B."/>
            <person name="Clum A."/>
            <person name="Lindquist E."/>
            <person name="Daum C."/>
            <person name="Ramamoorthy G.K."/>
            <person name="Gryganskyi A."/>
            <person name="Culley D."/>
            <person name="Magnuson J.K."/>
            <person name="James T.Y."/>
            <person name="O'Malley M.A."/>
            <person name="Stajich J.E."/>
            <person name="Spatafora J.W."/>
            <person name="Visel A."/>
            <person name="Grigoriev I.V."/>
        </authorList>
    </citation>
    <scope>NUCLEOTIDE SEQUENCE [LARGE SCALE GENOMIC DNA]</scope>
    <source>
        <strain evidence="2 3">CBS 129021</strain>
    </source>
</reference>
<evidence type="ECO:0008006" key="4">
    <source>
        <dbReference type="Google" id="ProtNLM"/>
    </source>
</evidence>
<proteinExistence type="predicted"/>
<dbReference type="OrthoDB" id="3882058at2759"/>
<gene>
    <name evidence="2" type="ORF">BCR38DRAFT_212032</name>
</gene>
<feature type="compositionally biased region" description="Polar residues" evidence="1">
    <location>
        <begin position="40"/>
        <end position="53"/>
    </location>
</feature>
<organism evidence="2 3">
    <name type="scientific">Pseudomassariella vexata</name>
    <dbReference type="NCBI Taxonomy" id="1141098"/>
    <lineage>
        <taxon>Eukaryota</taxon>
        <taxon>Fungi</taxon>
        <taxon>Dikarya</taxon>
        <taxon>Ascomycota</taxon>
        <taxon>Pezizomycotina</taxon>
        <taxon>Sordariomycetes</taxon>
        <taxon>Xylariomycetidae</taxon>
        <taxon>Amphisphaeriales</taxon>
        <taxon>Pseudomassariaceae</taxon>
        <taxon>Pseudomassariella</taxon>
    </lineage>
</organism>
<keyword evidence="3" id="KW-1185">Reference proteome</keyword>
<name>A0A1Y2DYH7_9PEZI</name>
<dbReference type="RefSeq" id="XP_040715735.1">
    <property type="nucleotide sequence ID" value="XM_040854165.1"/>
</dbReference>
<accession>A0A1Y2DYH7</accession>
<sequence length="515" mass="56084">MSPRLRPLQLPLLVEKRRKMEEAQAEIDSDHNSALYVMGSGSSDATSPATPTFSARGHLRYSSSTSSFDLTALSSPEGPSSPTPVKRILPDVQEESIDPLESDSDSDSDDAISDHFDLYDCLCAAPCIHGDTDLVQSTTDFYTHNGDIDYDMGFLSDNDFNTSPRSKKRRAGSESPFTGFTQRLNSRFPSLTRWKSTRNGSITSSPGSDFGFEQRPAVSRATSSRSSSRSASGRYPPDRTNEPPLPPTPASSFYESSDSIALPAPIDIEKANGFGPLIEMERALATTPLLPPLMTDAHAVSASVQPSPLESPTVVGPIVSEPQSPCISSPPLSTKPSNSSFHRVATSAELPNIPEPDEWSDRLGHANFTILPQPYKPENPDRDSLQQLRADWATARVNYTKHLVRTGEHYGITSKTYVMTEAKWAETDGAWRNHHASVVEAVTASGDGTASVKFKEGILTTVPRMDAEGKFPERGDEDIVGPMVREATMVSPGDSPEKRNPSFWRNLAGRVGLRK</sequence>
<feature type="region of interest" description="Disordered" evidence="1">
    <location>
        <begin position="23"/>
        <end position="57"/>
    </location>
</feature>
<feature type="region of interest" description="Disordered" evidence="1">
    <location>
        <begin position="195"/>
        <end position="255"/>
    </location>
</feature>
<evidence type="ECO:0000313" key="2">
    <source>
        <dbReference type="EMBL" id="ORY64321.1"/>
    </source>
</evidence>
<feature type="compositionally biased region" description="Polar residues" evidence="1">
    <location>
        <begin position="195"/>
        <end position="207"/>
    </location>
</feature>
<evidence type="ECO:0000256" key="1">
    <source>
        <dbReference type="SAM" id="MobiDB-lite"/>
    </source>
</evidence>
<feature type="compositionally biased region" description="Low complexity" evidence="1">
    <location>
        <begin position="217"/>
        <end position="232"/>
    </location>
</feature>
<comment type="caution">
    <text evidence="2">The sequence shown here is derived from an EMBL/GenBank/DDBJ whole genome shotgun (WGS) entry which is preliminary data.</text>
</comment>
<dbReference type="InParanoid" id="A0A1Y2DYH7"/>
<dbReference type="AlphaFoldDB" id="A0A1Y2DYH7"/>
<dbReference type="GeneID" id="63770377"/>
<evidence type="ECO:0000313" key="3">
    <source>
        <dbReference type="Proteomes" id="UP000193689"/>
    </source>
</evidence>
<protein>
    <recommendedName>
        <fullName evidence="4">Only prolin and serin are matching in the corresponding protein</fullName>
    </recommendedName>
</protein>